<organism evidence="2 3">
    <name type="scientific">Amanita thiersii Skay4041</name>
    <dbReference type="NCBI Taxonomy" id="703135"/>
    <lineage>
        <taxon>Eukaryota</taxon>
        <taxon>Fungi</taxon>
        <taxon>Dikarya</taxon>
        <taxon>Basidiomycota</taxon>
        <taxon>Agaricomycotina</taxon>
        <taxon>Agaricomycetes</taxon>
        <taxon>Agaricomycetidae</taxon>
        <taxon>Agaricales</taxon>
        <taxon>Pluteineae</taxon>
        <taxon>Amanitaceae</taxon>
        <taxon>Amanita</taxon>
    </lineage>
</organism>
<dbReference type="OrthoDB" id="2841294at2759"/>
<dbReference type="AlphaFoldDB" id="A0A2A9N608"/>
<sequence>MNLFCILLALVFAVGAFAQDSYINYPFDGFSIRRGRTVDVQVARPTPFENVIELVIVIAILSCPDGNCVDPDEELGKVLYIGKFRPRTFGDPSMPYQNFT</sequence>
<dbReference type="Proteomes" id="UP000242287">
    <property type="component" value="Unassembled WGS sequence"/>
</dbReference>
<evidence type="ECO:0000313" key="3">
    <source>
        <dbReference type="Proteomes" id="UP000242287"/>
    </source>
</evidence>
<feature type="non-terminal residue" evidence="2">
    <location>
        <position position="100"/>
    </location>
</feature>
<name>A0A2A9N608_9AGAR</name>
<evidence type="ECO:0000313" key="2">
    <source>
        <dbReference type="EMBL" id="PFH44669.1"/>
    </source>
</evidence>
<proteinExistence type="predicted"/>
<accession>A0A2A9N608</accession>
<evidence type="ECO:0000256" key="1">
    <source>
        <dbReference type="SAM" id="SignalP"/>
    </source>
</evidence>
<feature type="chain" id="PRO_5012156909" evidence="1">
    <location>
        <begin position="19"/>
        <end position="100"/>
    </location>
</feature>
<reference evidence="2 3" key="1">
    <citation type="submission" date="2014-02" db="EMBL/GenBank/DDBJ databases">
        <title>Transposable element dynamics among asymbiotic and ectomycorrhizal Amanita fungi.</title>
        <authorList>
            <consortium name="DOE Joint Genome Institute"/>
            <person name="Hess J."/>
            <person name="Skrede I."/>
            <person name="Wolfe B."/>
            <person name="LaButti K."/>
            <person name="Ohm R.A."/>
            <person name="Grigoriev I.V."/>
            <person name="Pringle A."/>
        </authorList>
    </citation>
    <scope>NUCLEOTIDE SEQUENCE [LARGE SCALE GENOMIC DNA]</scope>
    <source>
        <strain evidence="2 3">SKay4041</strain>
    </source>
</reference>
<gene>
    <name evidence="2" type="ORF">AMATHDRAFT_110615</name>
</gene>
<keyword evidence="3" id="KW-1185">Reference proteome</keyword>
<dbReference type="EMBL" id="KZ303079">
    <property type="protein sequence ID" value="PFH44669.1"/>
    <property type="molecule type" value="Genomic_DNA"/>
</dbReference>
<protein>
    <submittedName>
        <fullName evidence="2">Uncharacterized protein</fullName>
    </submittedName>
</protein>
<feature type="signal peptide" evidence="1">
    <location>
        <begin position="1"/>
        <end position="18"/>
    </location>
</feature>
<keyword evidence="1" id="KW-0732">Signal</keyword>